<feature type="non-terminal residue" evidence="2">
    <location>
        <position position="1"/>
    </location>
</feature>
<accession>A0A699XP91</accession>
<reference evidence="2" key="1">
    <citation type="journal article" date="2019" name="Sci. Rep.">
        <title>Draft genome of Tanacetum cinerariifolium, the natural source of mosquito coil.</title>
        <authorList>
            <person name="Yamashiro T."/>
            <person name="Shiraishi A."/>
            <person name="Satake H."/>
            <person name="Nakayama K."/>
        </authorList>
    </citation>
    <scope>NUCLEOTIDE SEQUENCE</scope>
</reference>
<feature type="region of interest" description="Disordered" evidence="1">
    <location>
        <begin position="1"/>
        <end position="31"/>
    </location>
</feature>
<name>A0A699XP91_TANCI</name>
<feature type="compositionally biased region" description="Basic residues" evidence="1">
    <location>
        <begin position="1"/>
        <end position="18"/>
    </location>
</feature>
<protein>
    <submittedName>
        <fullName evidence="2">Uncharacterized protein</fullName>
    </submittedName>
</protein>
<sequence length="76" mass="8564">VAGRRLHRHRRFAHRAGRAHQPELPAVGCHGAGRRHLPVRQRAHRPVGRYSELLYHRGYAPANGSQLRLNLPGVLA</sequence>
<dbReference type="EMBL" id="BKCJ011867743">
    <property type="protein sequence ID" value="GFD59656.1"/>
    <property type="molecule type" value="Genomic_DNA"/>
</dbReference>
<comment type="caution">
    <text evidence="2">The sequence shown here is derived from an EMBL/GenBank/DDBJ whole genome shotgun (WGS) entry which is preliminary data.</text>
</comment>
<evidence type="ECO:0000256" key="1">
    <source>
        <dbReference type="SAM" id="MobiDB-lite"/>
    </source>
</evidence>
<organism evidence="2">
    <name type="scientific">Tanacetum cinerariifolium</name>
    <name type="common">Dalmatian daisy</name>
    <name type="synonym">Chrysanthemum cinerariifolium</name>
    <dbReference type="NCBI Taxonomy" id="118510"/>
    <lineage>
        <taxon>Eukaryota</taxon>
        <taxon>Viridiplantae</taxon>
        <taxon>Streptophyta</taxon>
        <taxon>Embryophyta</taxon>
        <taxon>Tracheophyta</taxon>
        <taxon>Spermatophyta</taxon>
        <taxon>Magnoliopsida</taxon>
        <taxon>eudicotyledons</taxon>
        <taxon>Gunneridae</taxon>
        <taxon>Pentapetalae</taxon>
        <taxon>asterids</taxon>
        <taxon>campanulids</taxon>
        <taxon>Asterales</taxon>
        <taxon>Asteraceae</taxon>
        <taxon>Asteroideae</taxon>
        <taxon>Anthemideae</taxon>
        <taxon>Anthemidinae</taxon>
        <taxon>Tanacetum</taxon>
    </lineage>
</organism>
<dbReference type="AlphaFoldDB" id="A0A699XP91"/>
<proteinExistence type="predicted"/>
<gene>
    <name evidence="2" type="ORF">Tci_931625</name>
</gene>
<evidence type="ECO:0000313" key="2">
    <source>
        <dbReference type="EMBL" id="GFD59656.1"/>
    </source>
</evidence>